<name>A0A4R6DZT6_9RHOO</name>
<evidence type="ECO:0000256" key="2">
    <source>
        <dbReference type="ARBA" id="ARBA00023125"/>
    </source>
</evidence>
<dbReference type="GO" id="GO:0003700">
    <property type="term" value="F:DNA-binding transcription factor activity"/>
    <property type="evidence" value="ECO:0007669"/>
    <property type="project" value="TreeGrafter"/>
</dbReference>
<dbReference type="RefSeq" id="WP_162851717.1">
    <property type="nucleotide sequence ID" value="NZ_SNVV01000008.1"/>
</dbReference>
<sequence length="218" mass="24012">MPERDSSRRPGRPKGSDSASREKLLYAALTAFARLGYEGARLRDIAAEAGFDVSMIAHHFGSKAELWTAVVDELKRRQIPRLADFARLAQPELPLAFRLSQGIATFIDQLTTEPDAVNFVTRQLAEPGGRLDYLVEQLIRPSAVCCTPLWQEAMEAGIIKRVDPVVFHLALFGGLATVLAARDVIARISGKQRSLPELKEEMLRGLLGNVLQLPGKPD</sequence>
<keyword evidence="1" id="KW-0805">Transcription regulation</keyword>
<dbReference type="PROSITE" id="PS50977">
    <property type="entry name" value="HTH_TETR_2"/>
    <property type="match status" value="1"/>
</dbReference>
<evidence type="ECO:0000256" key="4">
    <source>
        <dbReference type="PROSITE-ProRule" id="PRU00335"/>
    </source>
</evidence>
<dbReference type="Proteomes" id="UP000295129">
    <property type="component" value="Unassembled WGS sequence"/>
</dbReference>
<evidence type="ECO:0000313" key="7">
    <source>
        <dbReference type="Proteomes" id="UP000295129"/>
    </source>
</evidence>
<keyword evidence="7" id="KW-1185">Reference proteome</keyword>
<gene>
    <name evidence="6" type="ORF">C7389_108170</name>
</gene>
<dbReference type="Gene3D" id="1.10.357.10">
    <property type="entry name" value="Tetracycline Repressor, domain 2"/>
    <property type="match status" value="1"/>
</dbReference>
<keyword evidence="3" id="KW-0804">Transcription</keyword>
<dbReference type="InterPro" id="IPR001647">
    <property type="entry name" value="HTH_TetR"/>
</dbReference>
<dbReference type="InterPro" id="IPR009057">
    <property type="entry name" value="Homeodomain-like_sf"/>
</dbReference>
<dbReference type="InterPro" id="IPR050109">
    <property type="entry name" value="HTH-type_TetR-like_transc_reg"/>
</dbReference>
<evidence type="ECO:0000256" key="3">
    <source>
        <dbReference type="ARBA" id="ARBA00023163"/>
    </source>
</evidence>
<dbReference type="SUPFAM" id="SSF48498">
    <property type="entry name" value="Tetracyclin repressor-like, C-terminal domain"/>
    <property type="match status" value="1"/>
</dbReference>
<keyword evidence="2 4" id="KW-0238">DNA-binding</keyword>
<organism evidence="6 7">
    <name type="scientific">Azoarcus indigens</name>
    <dbReference type="NCBI Taxonomy" id="29545"/>
    <lineage>
        <taxon>Bacteria</taxon>
        <taxon>Pseudomonadati</taxon>
        <taxon>Pseudomonadota</taxon>
        <taxon>Betaproteobacteria</taxon>
        <taxon>Rhodocyclales</taxon>
        <taxon>Zoogloeaceae</taxon>
        <taxon>Azoarcus</taxon>
    </lineage>
</organism>
<comment type="caution">
    <text evidence="6">The sequence shown here is derived from an EMBL/GenBank/DDBJ whole genome shotgun (WGS) entry which is preliminary data.</text>
</comment>
<dbReference type="PANTHER" id="PTHR30055">
    <property type="entry name" value="HTH-TYPE TRANSCRIPTIONAL REGULATOR RUTR"/>
    <property type="match status" value="1"/>
</dbReference>
<evidence type="ECO:0000313" key="6">
    <source>
        <dbReference type="EMBL" id="TDN50926.1"/>
    </source>
</evidence>
<evidence type="ECO:0000259" key="5">
    <source>
        <dbReference type="PROSITE" id="PS50977"/>
    </source>
</evidence>
<dbReference type="Pfam" id="PF00440">
    <property type="entry name" value="TetR_N"/>
    <property type="match status" value="1"/>
</dbReference>
<feature type="DNA-binding region" description="H-T-H motif" evidence="4">
    <location>
        <begin position="41"/>
        <end position="60"/>
    </location>
</feature>
<evidence type="ECO:0000256" key="1">
    <source>
        <dbReference type="ARBA" id="ARBA00023015"/>
    </source>
</evidence>
<protein>
    <submittedName>
        <fullName evidence="6">TetR family transcriptional regulator</fullName>
    </submittedName>
</protein>
<proteinExistence type="predicted"/>
<dbReference type="InterPro" id="IPR036271">
    <property type="entry name" value="Tet_transcr_reg_TetR-rel_C_sf"/>
</dbReference>
<dbReference type="SUPFAM" id="SSF46689">
    <property type="entry name" value="Homeodomain-like"/>
    <property type="match status" value="1"/>
</dbReference>
<accession>A0A4R6DZT6</accession>
<dbReference type="AlphaFoldDB" id="A0A4R6DZT6"/>
<dbReference type="PANTHER" id="PTHR30055:SF234">
    <property type="entry name" value="HTH-TYPE TRANSCRIPTIONAL REGULATOR BETI"/>
    <property type="match status" value="1"/>
</dbReference>
<dbReference type="GO" id="GO:0000976">
    <property type="term" value="F:transcription cis-regulatory region binding"/>
    <property type="evidence" value="ECO:0007669"/>
    <property type="project" value="TreeGrafter"/>
</dbReference>
<dbReference type="EMBL" id="SNVV01000008">
    <property type="protein sequence ID" value="TDN50926.1"/>
    <property type="molecule type" value="Genomic_DNA"/>
</dbReference>
<feature type="domain" description="HTH tetR-type" evidence="5">
    <location>
        <begin position="18"/>
        <end position="78"/>
    </location>
</feature>
<reference evidence="6 7" key="1">
    <citation type="submission" date="2019-03" db="EMBL/GenBank/DDBJ databases">
        <title>Genomic Encyclopedia of Type Strains, Phase IV (KMG-IV): sequencing the most valuable type-strain genomes for metagenomic binning, comparative biology and taxonomic classification.</title>
        <authorList>
            <person name="Goeker M."/>
        </authorList>
    </citation>
    <scope>NUCLEOTIDE SEQUENCE [LARGE SCALE GENOMIC DNA]</scope>
    <source>
        <strain evidence="6 7">DSM 12121</strain>
    </source>
</reference>